<dbReference type="Proteomes" id="UP000259976">
    <property type="component" value="Segment"/>
</dbReference>
<feature type="region of interest" description="Disordered" evidence="1">
    <location>
        <begin position="1"/>
        <end position="42"/>
    </location>
</feature>
<dbReference type="InterPro" id="IPR029052">
    <property type="entry name" value="Metallo-depent_PP-like"/>
</dbReference>
<evidence type="ECO:0000259" key="2">
    <source>
        <dbReference type="Pfam" id="PF00149"/>
    </source>
</evidence>
<reference evidence="3 4" key="1">
    <citation type="journal article" date="2016" name="Curr. Microbiol.">
        <title>Characterization and Complete Genome Sequences of Three N4-Like Roseobacter Phages Isolated from the South China Sea.</title>
        <authorList>
            <person name="Li B."/>
            <person name="Zhang S."/>
            <person name="Long L."/>
            <person name="Huang S."/>
        </authorList>
    </citation>
    <scope>NUCLEOTIDE SEQUENCE [LARGE SCALE GENOMIC DNA]</scope>
</reference>
<organism evidence="3 4">
    <name type="scientific">Roseobacter phage RD-1410W1-01</name>
    <dbReference type="NCBI Taxonomy" id="1815984"/>
    <lineage>
        <taxon>Viruses</taxon>
        <taxon>Duplodnaviria</taxon>
        <taxon>Heunggongvirae</taxon>
        <taxon>Uroviricota</taxon>
        <taxon>Caudoviricetes</taxon>
        <taxon>Schitoviridae</taxon>
        <taxon>Rhodovirinae</taxon>
        <taxon>Aoqinvirus</taxon>
        <taxon>Aoqinvirus RD1410W101</taxon>
    </lineage>
</organism>
<dbReference type="SUPFAM" id="SSF56300">
    <property type="entry name" value="Metallo-dependent phosphatases"/>
    <property type="match status" value="1"/>
</dbReference>
<dbReference type="CDD" id="cd00838">
    <property type="entry name" value="MPP_superfamily"/>
    <property type="match status" value="1"/>
</dbReference>
<dbReference type="EMBL" id="KU885989">
    <property type="protein sequence ID" value="ANJ20766.1"/>
    <property type="molecule type" value="Genomic_DNA"/>
</dbReference>
<accession>A0A191VYI1</accession>
<dbReference type="GO" id="GO:0016787">
    <property type="term" value="F:hydrolase activity"/>
    <property type="evidence" value="ECO:0007669"/>
    <property type="project" value="InterPro"/>
</dbReference>
<proteinExistence type="predicted"/>
<feature type="compositionally biased region" description="Basic and acidic residues" evidence="1">
    <location>
        <begin position="15"/>
        <end position="26"/>
    </location>
</feature>
<dbReference type="Pfam" id="PF00149">
    <property type="entry name" value="Metallophos"/>
    <property type="match status" value="1"/>
</dbReference>
<name>A0A191VYI1_9CAUD</name>
<protein>
    <submittedName>
        <fullName evidence="3">Metallophosphoesterase</fullName>
    </submittedName>
</protein>
<evidence type="ECO:0000313" key="3">
    <source>
        <dbReference type="EMBL" id="ANJ20766.1"/>
    </source>
</evidence>
<feature type="domain" description="Calcineurin-like phosphoesterase" evidence="2">
    <location>
        <begin position="149"/>
        <end position="279"/>
    </location>
</feature>
<gene>
    <name evidence="3" type="ORF">RDp01_gp32</name>
</gene>
<dbReference type="InterPro" id="IPR004843">
    <property type="entry name" value="Calcineurin-like_PHP"/>
</dbReference>
<dbReference type="Gene3D" id="3.60.21.10">
    <property type="match status" value="1"/>
</dbReference>
<keyword evidence="4" id="KW-1185">Reference proteome</keyword>
<evidence type="ECO:0000256" key="1">
    <source>
        <dbReference type="SAM" id="MobiDB-lite"/>
    </source>
</evidence>
<evidence type="ECO:0000313" key="4">
    <source>
        <dbReference type="Proteomes" id="UP000259976"/>
    </source>
</evidence>
<sequence>MTQTKKKTSTKQTKPPKEKKEIELKAGQKIGTHGKPAPLSENERKFHDNWTKKDCIDHLRDLQNQNPDMFISRNWFRANSDISDATWNRYFGTFQEFKRSAGIDLSRHAGRLEKQIAKHAGHDEIEKFSNQKLGYIGKYEKPKGDRWQTVMACSDVHDEFCDPFWRRVFIESLERIQPDILILNGDIFDLPEFSKYAQDPREWDVTRKIRIALDFIRDCREAAPNAQIDFIEGNHEFRLFRHLAEATPALKTVLADLHGFTIPKLLGLDEFEINFVGTADLKAWTERDIKKELTRNYKIYFDGTFLACHFPDRRNLHMAGFGGHHHKHEVWPIRNAWGIPAEFHQMGGGHYRAAEYCDGEIWNLGFMLGHCDTQKRVVNFEYVPVTDHAVVGGQWYHRTIDEHIV</sequence>